<comment type="similarity">
    <text evidence="1">Belongs to the GARS family.</text>
</comment>
<accession>X1GB46</accession>
<reference evidence="5" key="1">
    <citation type="journal article" date="2014" name="Front. Microbiol.">
        <title>High frequency of phylogenetically diverse reductive dehalogenase-homologous genes in deep subseafloor sedimentary metagenomes.</title>
        <authorList>
            <person name="Kawai M."/>
            <person name="Futagami T."/>
            <person name="Toyoda A."/>
            <person name="Takaki Y."/>
            <person name="Nishi S."/>
            <person name="Hori S."/>
            <person name="Arai W."/>
            <person name="Tsubouchi T."/>
            <person name="Morono Y."/>
            <person name="Uchiyama I."/>
            <person name="Ito T."/>
            <person name="Fujiyama A."/>
            <person name="Inagaki F."/>
            <person name="Takami H."/>
        </authorList>
    </citation>
    <scope>NUCLEOTIDE SEQUENCE</scope>
    <source>
        <strain evidence="5">Expedition CK06-06</strain>
    </source>
</reference>
<dbReference type="AlphaFoldDB" id="X1GB46"/>
<dbReference type="SUPFAM" id="SSF51246">
    <property type="entry name" value="Rudiment single hybrid motif"/>
    <property type="match status" value="1"/>
</dbReference>
<dbReference type="InterPro" id="IPR020560">
    <property type="entry name" value="PRibGlycinamide_synth_C-dom"/>
</dbReference>
<sequence length="123" mass="13712">EGKLSENKLEVEKKSTVCKYVVPEGYGVKSMAGEKIEVDEESIEDSGAKLFYASVDKKNSDIFTSSSRSLAVVGIADELSDAEKICEQALSYVKGDHIFIRHDIGTKDLINKRIEHMNKLRET</sequence>
<protein>
    <recommendedName>
        <fullName evidence="2">Glycinamide ribonucleotide synthetase</fullName>
    </recommendedName>
    <alternativeName>
        <fullName evidence="3">Phosphoribosylglycinamide synthetase</fullName>
    </alternativeName>
</protein>
<evidence type="ECO:0000256" key="2">
    <source>
        <dbReference type="ARBA" id="ARBA00042242"/>
    </source>
</evidence>
<dbReference type="GO" id="GO:0009113">
    <property type="term" value="P:purine nucleobase biosynthetic process"/>
    <property type="evidence" value="ECO:0007669"/>
    <property type="project" value="InterPro"/>
</dbReference>
<dbReference type="PANTHER" id="PTHR43472">
    <property type="entry name" value="PHOSPHORIBOSYLAMINE--GLYCINE LIGASE"/>
    <property type="match status" value="1"/>
</dbReference>
<evidence type="ECO:0000259" key="4">
    <source>
        <dbReference type="SMART" id="SM01210"/>
    </source>
</evidence>
<dbReference type="PANTHER" id="PTHR43472:SF1">
    <property type="entry name" value="PHOSPHORIBOSYLAMINE--GLYCINE LIGASE, CHLOROPLASTIC"/>
    <property type="match status" value="1"/>
</dbReference>
<proteinExistence type="inferred from homology"/>
<organism evidence="5">
    <name type="scientific">marine sediment metagenome</name>
    <dbReference type="NCBI Taxonomy" id="412755"/>
    <lineage>
        <taxon>unclassified sequences</taxon>
        <taxon>metagenomes</taxon>
        <taxon>ecological metagenomes</taxon>
    </lineage>
</organism>
<gene>
    <name evidence="5" type="ORF">S03H2_16609</name>
</gene>
<evidence type="ECO:0000256" key="1">
    <source>
        <dbReference type="ARBA" id="ARBA00038345"/>
    </source>
</evidence>
<dbReference type="Pfam" id="PF02843">
    <property type="entry name" value="GARS_C"/>
    <property type="match status" value="1"/>
</dbReference>
<evidence type="ECO:0000313" key="5">
    <source>
        <dbReference type="EMBL" id="GAH42025.1"/>
    </source>
</evidence>
<dbReference type="InterPro" id="IPR037123">
    <property type="entry name" value="PRibGlycinamide_synth_C_sf"/>
</dbReference>
<dbReference type="Gene3D" id="3.90.600.10">
    <property type="entry name" value="Phosphoribosylglycinamide synthetase, C-terminal domain"/>
    <property type="match status" value="1"/>
</dbReference>
<dbReference type="InterPro" id="IPR000115">
    <property type="entry name" value="PRibGlycinamide_synth"/>
</dbReference>
<feature type="non-terminal residue" evidence="5">
    <location>
        <position position="1"/>
    </location>
</feature>
<name>X1GB46_9ZZZZ</name>
<dbReference type="SMART" id="SM01210">
    <property type="entry name" value="GARS_C"/>
    <property type="match status" value="1"/>
</dbReference>
<comment type="caution">
    <text evidence="5">The sequence shown here is derived from an EMBL/GenBank/DDBJ whole genome shotgun (WGS) entry which is preliminary data.</text>
</comment>
<evidence type="ECO:0000256" key="3">
    <source>
        <dbReference type="ARBA" id="ARBA00042864"/>
    </source>
</evidence>
<feature type="domain" description="Phosphoribosylglycinamide synthetase C-domain" evidence="4">
    <location>
        <begin position="15"/>
        <end position="109"/>
    </location>
</feature>
<dbReference type="GO" id="GO:0004637">
    <property type="term" value="F:phosphoribosylamine-glycine ligase activity"/>
    <property type="evidence" value="ECO:0007669"/>
    <property type="project" value="InterPro"/>
</dbReference>
<dbReference type="InterPro" id="IPR011054">
    <property type="entry name" value="Rudment_hybrid_motif"/>
</dbReference>
<dbReference type="EMBL" id="BARU01008496">
    <property type="protein sequence ID" value="GAH42025.1"/>
    <property type="molecule type" value="Genomic_DNA"/>
</dbReference>